<dbReference type="SMART" id="SM00064">
    <property type="entry name" value="FYVE"/>
    <property type="match status" value="1"/>
</dbReference>
<evidence type="ECO:0000259" key="6">
    <source>
        <dbReference type="PROSITE" id="PS50178"/>
    </source>
</evidence>
<evidence type="ECO:0000256" key="3">
    <source>
        <dbReference type="ARBA" id="ARBA00022833"/>
    </source>
</evidence>
<feature type="region of interest" description="Disordered" evidence="5">
    <location>
        <begin position="556"/>
        <end position="594"/>
    </location>
</feature>
<dbReference type="AlphaFoldDB" id="A0A976IL35"/>
<evidence type="ECO:0000256" key="4">
    <source>
        <dbReference type="PROSITE-ProRule" id="PRU00091"/>
    </source>
</evidence>
<evidence type="ECO:0000256" key="1">
    <source>
        <dbReference type="ARBA" id="ARBA00022723"/>
    </source>
</evidence>
<feature type="compositionally biased region" description="Low complexity" evidence="5">
    <location>
        <begin position="577"/>
        <end position="594"/>
    </location>
</feature>
<evidence type="ECO:0000256" key="2">
    <source>
        <dbReference type="ARBA" id="ARBA00022771"/>
    </source>
</evidence>
<keyword evidence="2 4" id="KW-0863">Zinc-finger</keyword>
<dbReference type="Pfam" id="PF01363">
    <property type="entry name" value="FYVE"/>
    <property type="match status" value="1"/>
</dbReference>
<protein>
    <recommendedName>
        <fullName evidence="6">FYVE-type domain-containing protein</fullName>
    </recommendedName>
</protein>
<dbReference type="InterPro" id="IPR013083">
    <property type="entry name" value="Znf_RING/FYVE/PHD"/>
</dbReference>
<dbReference type="PANTHER" id="PTHR43102">
    <property type="entry name" value="SLR1143 PROTEIN"/>
    <property type="match status" value="1"/>
</dbReference>
<dbReference type="InterPro" id="IPR011011">
    <property type="entry name" value="Znf_FYVE_PHD"/>
</dbReference>
<dbReference type="EMBL" id="SHOA02000018">
    <property type="protein sequence ID" value="TDH73761.1"/>
    <property type="molecule type" value="Genomic_DNA"/>
</dbReference>
<organism evidence="7 8">
    <name type="scientific">Bremia lactucae</name>
    <name type="common">Lettuce downy mildew</name>
    <dbReference type="NCBI Taxonomy" id="4779"/>
    <lineage>
        <taxon>Eukaryota</taxon>
        <taxon>Sar</taxon>
        <taxon>Stramenopiles</taxon>
        <taxon>Oomycota</taxon>
        <taxon>Peronosporomycetes</taxon>
        <taxon>Peronosporales</taxon>
        <taxon>Peronosporaceae</taxon>
        <taxon>Bremia</taxon>
    </lineage>
</organism>
<dbReference type="InterPro" id="IPR000306">
    <property type="entry name" value="Znf_FYVE"/>
</dbReference>
<accession>A0A976IL35</accession>
<feature type="compositionally biased region" description="Low complexity" evidence="5">
    <location>
        <begin position="17"/>
        <end position="32"/>
    </location>
</feature>
<dbReference type="InterPro" id="IPR029016">
    <property type="entry name" value="GAF-like_dom_sf"/>
</dbReference>
<reference evidence="7 8" key="1">
    <citation type="journal article" date="2021" name="Genome Biol.">
        <title>AFLAP: assembly-free linkage analysis pipeline using k-mers from genome sequencing data.</title>
        <authorList>
            <person name="Fletcher K."/>
            <person name="Zhang L."/>
            <person name="Gil J."/>
            <person name="Han R."/>
            <person name="Cavanaugh K."/>
            <person name="Michelmore R."/>
        </authorList>
    </citation>
    <scope>NUCLEOTIDE SEQUENCE [LARGE SCALE GENOMIC DNA]</scope>
    <source>
        <strain evidence="7 8">SF5</strain>
    </source>
</reference>
<keyword evidence="8" id="KW-1185">Reference proteome</keyword>
<dbReference type="OrthoDB" id="10018316at2759"/>
<dbReference type="PANTHER" id="PTHR43102:SF2">
    <property type="entry name" value="GAF DOMAIN-CONTAINING PROTEIN"/>
    <property type="match status" value="1"/>
</dbReference>
<sequence length="908" mass="100524">MVSYGSLYRLRQPKAPSTPSRPSDTPSTMSSPDETHETSHWASSSTCKSLENDMPVTYVQFNDQQQHALLQEARANAAALLVDAVADADKWQFVTARGPLNVYELRADAMDRVSSMTPADPSQLAHHMHTMLATTRVRASLDDFMRLMASIKKDTFQNVQAALFEDRVELADLFTSFGDLSGSTKERSSSPSIAEQYAVKYVAIRGRPPRSNSSSSLSASAASNSLKFGGKNRHRDRQAARRRPHKGVHASESVDEVGLTMCLGEYATIRPAQLRGPMVHQSAQDVDDPRVGIISIHSIVDPAVTRYCQPIVTSVSPTAPLALTARALIQFSGIVVYPVACSNPDDKRLEVLIKLSCYDVHGVTSTRRMNMLSYLMAYQTLTTALVVVRLQESPYLTSTHWVKARKSCGLCTLKFSMARRKHHCRLCGDVVCSKCSSVHQIRLGKTGKNPFRICLKCDHRYDLEVPSTRTSHQSLHTLRRRLGSDLSKHPEEDDEGTVRPDRLADPADVRPLVVSERTPISTRAGSLSQGLGKSGSYKTLSISGSSLPGSFYLKPSTATTASSSQSDDELEAFDVASSSSSCPSSPSHATPSSPECFKRFSDLSFMDFHDSEFAFQELPLRYTELDFDDLDASPRPSVDSIGNEDALDIDDGMEFHDSNVGLDYQLDDVAFQEADVELEIDTHSSRRVDEERTIRLKAYAIFDSGNEFIYDLVVKQAAELCHCSFASLSFLDARREYIKASAGVVSQVTEVLRPNSVLARLMERLQAPRMESVVIFDATLDPELSTHVLVMEAPRLRFFMAVPCRARDGSVLGALIVADSTPRRTVTPFERTAVGQLADQVDALLEDRRLRHVEHVHEMAKSTDLLRDQLVDLLSQSYSTGLQMQQNERQMELSTTSCTLREDASVEL</sequence>
<name>A0A976IL35_BRELC</name>
<dbReference type="Proteomes" id="UP000294530">
    <property type="component" value="Unassembled WGS sequence"/>
</dbReference>
<keyword evidence="1" id="KW-0479">Metal-binding</keyword>
<evidence type="ECO:0000313" key="8">
    <source>
        <dbReference type="Proteomes" id="UP000294530"/>
    </source>
</evidence>
<dbReference type="Gene3D" id="3.30.450.40">
    <property type="match status" value="1"/>
</dbReference>
<evidence type="ECO:0000313" key="7">
    <source>
        <dbReference type="EMBL" id="TDH73761.1"/>
    </source>
</evidence>
<feature type="region of interest" description="Disordered" evidence="5">
    <location>
        <begin position="1"/>
        <end position="46"/>
    </location>
</feature>
<feature type="region of interest" description="Disordered" evidence="5">
    <location>
        <begin position="207"/>
        <end position="252"/>
    </location>
</feature>
<feature type="domain" description="FYVE-type" evidence="6">
    <location>
        <begin position="402"/>
        <end position="462"/>
    </location>
</feature>
<dbReference type="Gene3D" id="3.30.40.10">
    <property type="entry name" value="Zinc/RING finger domain, C3HC4 (zinc finger)"/>
    <property type="match status" value="1"/>
</dbReference>
<dbReference type="GO" id="GO:0008270">
    <property type="term" value="F:zinc ion binding"/>
    <property type="evidence" value="ECO:0007669"/>
    <property type="project" value="UniProtKB-KW"/>
</dbReference>
<dbReference type="RefSeq" id="XP_067823259.1">
    <property type="nucleotide sequence ID" value="XM_067961743.1"/>
</dbReference>
<feature type="region of interest" description="Disordered" evidence="5">
    <location>
        <begin position="468"/>
        <end position="532"/>
    </location>
</feature>
<dbReference type="CDD" id="cd00065">
    <property type="entry name" value="FYVE_like_SF"/>
    <property type="match status" value="1"/>
</dbReference>
<evidence type="ECO:0000256" key="5">
    <source>
        <dbReference type="SAM" id="MobiDB-lite"/>
    </source>
</evidence>
<dbReference type="SUPFAM" id="SSF57903">
    <property type="entry name" value="FYVE/PHD zinc finger"/>
    <property type="match status" value="1"/>
</dbReference>
<dbReference type="InterPro" id="IPR017455">
    <property type="entry name" value="Znf_FYVE-rel"/>
</dbReference>
<dbReference type="GeneID" id="94347414"/>
<feature type="compositionally biased region" description="Low complexity" evidence="5">
    <location>
        <begin position="211"/>
        <end position="226"/>
    </location>
</feature>
<feature type="compositionally biased region" description="Basic and acidic residues" evidence="5">
    <location>
        <begin position="482"/>
        <end position="508"/>
    </location>
</feature>
<dbReference type="SUPFAM" id="SSF55781">
    <property type="entry name" value="GAF domain-like"/>
    <property type="match status" value="1"/>
</dbReference>
<dbReference type="KEGG" id="blac:94347414"/>
<feature type="compositionally biased region" description="Basic residues" evidence="5">
    <location>
        <begin position="230"/>
        <end position="248"/>
    </location>
</feature>
<comment type="caution">
    <text evidence="7">The sequence shown here is derived from an EMBL/GenBank/DDBJ whole genome shotgun (WGS) entry which is preliminary data.</text>
</comment>
<feature type="compositionally biased region" description="Low complexity" evidence="5">
    <location>
        <begin position="556"/>
        <end position="565"/>
    </location>
</feature>
<proteinExistence type="predicted"/>
<gene>
    <name evidence="7" type="ORF">CCR75_003649</name>
</gene>
<keyword evidence="3" id="KW-0862">Zinc</keyword>
<dbReference type="PROSITE" id="PS50178">
    <property type="entry name" value="ZF_FYVE"/>
    <property type="match status" value="1"/>
</dbReference>